<keyword evidence="2" id="KW-0547">Nucleotide-binding</keyword>
<gene>
    <name evidence="5" type="ORF">S03H2_09767</name>
</gene>
<dbReference type="SUPFAM" id="SSF52210">
    <property type="entry name" value="Succinyl-CoA synthetase domains"/>
    <property type="match status" value="2"/>
</dbReference>
<dbReference type="InterPro" id="IPR032875">
    <property type="entry name" value="Succ_CoA_lig_flav_dom"/>
</dbReference>
<name>X1F1F6_9ZZZZ</name>
<accession>X1F1F6</accession>
<dbReference type="PANTHER" id="PTHR43334">
    <property type="entry name" value="ACETATE--COA LIGASE [ADP-FORMING]"/>
    <property type="match status" value="1"/>
</dbReference>
<dbReference type="InterPro" id="IPR045864">
    <property type="entry name" value="aa-tRNA-synth_II/BPL/LPL"/>
</dbReference>
<evidence type="ECO:0000313" key="5">
    <source>
        <dbReference type="EMBL" id="GAH26405.1"/>
    </source>
</evidence>
<keyword evidence="3" id="KW-0067">ATP-binding</keyword>
<dbReference type="Gene3D" id="3.40.50.261">
    <property type="entry name" value="Succinyl-CoA synthetase domains"/>
    <property type="match status" value="2"/>
</dbReference>
<organism evidence="5">
    <name type="scientific">marine sediment metagenome</name>
    <dbReference type="NCBI Taxonomy" id="412755"/>
    <lineage>
        <taxon>unclassified sequences</taxon>
        <taxon>metagenomes</taxon>
        <taxon>ecological metagenomes</taxon>
    </lineage>
</organism>
<proteinExistence type="predicted"/>
<comment type="caution">
    <text evidence="5">The sequence shown here is derived from an EMBL/GenBank/DDBJ whole genome shotgun (WGS) entry which is preliminary data.</text>
</comment>
<dbReference type="GO" id="GO:0016874">
    <property type="term" value="F:ligase activity"/>
    <property type="evidence" value="ECO:0007669"/>
    <property type="project" value="UniProtKB-KW"/>
</dbReference>
<evidence type="ECO:0000256" key="2">
    <source>
        <dbReference type="ARBA" id="ARBA00022741"/>
    </source>
</evidence>
<dbReference type="EMBL" id="BARU01005079">
    <property type="protein sequence ID" value="GAH26405.1"/>
    <property type="molecule type" value="Genomic_DNA"/>
</dbReference>
<dbReference type="InterPro" id="IPR016102">
    <property type="entry name" value="Succinyl-CoA_synth-like"/>
</dbReference>
<dbReference type="PANTHER" id="PTHR43334:SF1">
    <property type="entry name" value="3-HYDROXYPROPIONATE--COA LIGASE [ADP-FORMING]"/>
    <property type="match status" value="1"/>
</dbReference>
<keyword evidence="1" id="KW-0436">Ligase</keyword>
<reference evidence="5" key="1">
    <citation type="journal article" date="2014" name="Front. Microbiol.">
        <title>High frequency of phylogenetically diverse reductive dehalogenase-homologous genes in deep subseafloor sedimentary metagenomes.</title>
        <authorList>
            <person name="Kawai M."/>
            <person name="Futagami T."/>
            <person name="Toyoda A."/>
            <person name="Takaki Y."/>
            <person name="Nishi S."/>
            <person name="Hori S."/>
            <person name="Arai W."/>
            <person name="Tsubouchi T."/>
            <person name="Morono Y."/>
            <person name="Uchiyama I."/>
            <person name="Ito T."/>
            <person name="Fujiyama A."/>
            <person name="Inagaki F."/>
            <person name="Takami H."/>
        </authorList>
    </citation>
    <scope>NUCLEOTIDE SEQUENCE</scope>
    <source>
        <strain evidence="5">Expedition CK06-06</strain>
    </source>
</reference>
<evidence type="ECO:0000259" key="4">
    <source>
        <dbReference type="Pfam" id="PF13607"/>
    </source>
</evidence>
<sequence length="248" mass="27448">MRNCFLVEYESLEYRKSLDLQKQLRERKESNRDFDDFLLVLQHNHVYTIGRKGSKEDILAPENLLKEEGIGYSSFVSLGNKADLDETDFIDALADDENTLGILAYLESISRGPEFVKVCRDVTKKKPVIVLKAGRSEAGARAASSHTGSMTGTDTTYDVAFEKCGVIRADTTQELFDMAFAFSYMPIPKGNKIVIITNAGGPGILATDVAEKFGLELATISPEIKSKMKEFLPSAQLQSRIPVNKAPL</sequence>
<dbReference type="AlphaFoldDB" id="X1F1F6"/>
<protein>
    <recommendedName>
        <fullName evidence="4">Succinyl-CoA synthetase-like flavodoxin domain-containing protein</fullName>
    </recommendedName>
</protein>
<feature type="domain" description="Succinyl-CoA synthetase-like flavodoxin" evidence="4">
    <location>
        <begin position="64"/>
        <end position="181"/>
    </location>
</feature>
<evidence type="ECO:0000256" key="1">
    <source>
        <dbReference type="ARBA" id="ARBA00022598"/>
    </source>
</evidence>
<dbReference type="SUPFAM" id="SSF55681">
    <property type="entry name" value="Class II aaRS and biotin synthetases"/>
    <property type="match status" value="1"/>
</dbReference>
<dbReference type="Pfam" id="PF13607">
    <property type="entry name" value="Succ_CoA_lig"/>
    <property type="match status" value="1"/>
</dbReference>
<dbReference type="InterPro" id="IPR051538">
    <property type="entry name" value="Acyl-CoA_Synth/Transferase"/>
</dbReference>
<dbReference type="GO" id="GO:0005524">
    <property type="term" value="F:ATP binding"/>
    <property type="evidence" value="ECO:0007669"/>
    <property type="project" value="UniProtKB-KW"/>
</dbReference>
<evidence type="ECO:0000256" key="3">
    <source>
        <dbReference type="ARBA" id="ARBA00022840"/>
    </source>
</evidence>